<dbReference type="InterPro" id="IPR012938">
    <property type="entry name" value="Glc/Sorbosone_DH"/>
</dbReference>
<feature type="region of interest" description="Disordered" evidence="1">
    <location>
        <begin position="442"/>
        <end position="471"/>
    </location>
</feature>
<dbReference type="EMBL" id="CP088295">
    <property type="protein sequence ID" value="UUY02535.1"/>
    <property type="molecule type" value="Genomic_DNA"/>
</dbReference>
<dbReference type="Gene3D" id="2.60.40.10">
    <property type="entry name" value="Immunoglobulins"/>
    <property type="match status" value="1"/>
</dbReference>
<dbReference type="Gene3D" id="2.150.10.10">
    <property type="entry name" value="Serralysin-like metalloprotease, C-terminal"/>
    <property type="match status" value="1"/>
</dbReference>
<feature type="region of interest" description="Disordered" evidence="1">
    <location>
        <begin position="858"/>
        <end position="888"/>
    </location>
</feature>
<dbReference type="PROSITE" id="PS50093">
    <property type="entry name" value="PKD"/>
    <property type="match status" value="1"/>
</dbReference>
<dbReference type="InterPro" id="IPR022409">
    <property type="entry name" value="PKD/Chitinase_dom"/>
</dbReference>
<dbReference type="SMART" id="SM00089">
    <property type="entry name" value="PKD"/>
    <property type="match status" value="1"/>
</dbReference>
<gene>
    <name evidence="3" type="ORF">LRS13_17800</name>
</gene>
<proteinExistence type="predicted"/>
<reference evidence="4" key="1">
    <citation type="submission" date="2021-11" db="EMBL/GenBank/DDBJ databases">
        <title>Cultivation dependent microbiological survey of springs from the worlds oldest radium mine currently devoted to the extraction of radon-saturated water.</title>
        <authorList>
            <person name="Kapinusova G."/>
            <person name="Smrhova T."/>
            <person name="Strejcek M."/>
            <person name="Suman J."/>
            <person name="Jani K."/>
            <person name="Pajer P."/>
            <person name="Uhlik O."/>
        </authorList>
    </citation>
    <scope>NUCLEOTIDE SEQUENCE [LARGE SCALE GENOMIC DNA]</scope>
    <source>
        <strain evidence="4">J379</strain>
    </source>
</reference>
<dbReference type="Proteomes" id="UP001058860">
    <property type="component" value="Chromosome"/>
</dbReference>
<dbReference type="InterPro" id="IPR035986">
    <property type="entry name" value="PKD_dom_sf"/>
</dbReference>
<dbReference type="InterPro" id="IPR011041">
    <property type="entry name" value="Quinoprot_gluc/sorb_DH_b-prop"/>
</dbReference>
<name>A0ABY5PCZ2_9ACTN</name>
<evidence type="ECO:0000313" key="3">
    <source>
        <dbReference type="EMBL" id="UUY02535.1"/>
    </source>
</evidence>
<feature type="region of interest" description="Disordered" evidence="1">
    <location>
        <begin position="790"/>
        <end position="814"/>
    </location>
</feature>
<dbReference type="Gene3D" id="2.120.10.30">
    <property type="entry name" value="TolB, C-terminal domain"/>
    <property type="match status" value="1"/>
</dbReference>
<sequence length="988" mass="105175">MLACLLCWFGAAAGAQRVDAIELPPGFSEEVVASGLNQATNIAFAPDGRMFIAEKAGRVRVVTAGGRLLPDPVVDISAHVNFAVERGLLGIAVDSDFATNGYLWLLYNFEHEPGNAAAFEGPKTSRLSRVTVRDDNTVENPDDPETVVLGKDVAPCLPPTFAPGSTADCIPAHAITHTIGTVKSAPDGTLWVGSGDNSTHQDRVPSHLWTQRDDVLTGKILRVDRTGRGLPNHPFCPGEADLTKPCTKVYAKGLRNPFRFTLRDGAGPIVGDVGWGAHEELNLVRAGGNYGWPCYEGPGKSPWEWDPACQPLYQREGTNLAAIPPAWSLSHGLRPDPVDPRWTSNGASIVGGPLLTSPNYPSQWRGRVFVGDYARRWLAALRVVAPDTLDPAPTRFALDLAGHVDLQQGPDGNLHYVSLSFAGASSSVRRIVYAPGNGVPVPRAKATPTSGRAPLTVQFDGSESTDPEGEPLTHRWEFGDGATSTAISPSHTYTVPGTYTAKLTVDDGRGRNPTDTVLIGVDNTPPQLDVAEPLPDATFRVGQKVRLRATWDDDEETTLPGSRIRWTVNLHHRDHIHPRGEFTGGDVEFTAADDHDADSRYVITATVTDPGGLSDTTTLDIHPRTTPLTVRSDPPGAALAYADATTTGFPPIPATAAPGFRTTISAQPGFFRDGIFLRFAAWSDGGAATHSITVPETGAAFVAHYRTATQGTATATLARFLAEAGQDNAVTVGLHEGRHDLLDDLHEVVASGDCVRVDVRKASCPAGVPLRLELGDGDDAGMVLTDRGVFTDGGPGADRLTGGPGKDAFDGGDGDDTITTRDGVAEDVNCGTGTDTAVVDLGDRTTGCEAVDIPFFGQSEKPLPPPVPGPAPAPGPPLARDLRAPTLTPLRRPATVRADRRGRVAIRLGRLDETAQIAVRLLDSAGRRVAQRTLRAIAGQAPVVRLTLDRRARLLLVRRGVAAFRVALVLRDIAGNTRRVTMPVRIRR</sequence>
<protein>
    <submittedName>
        <fullName evidence="3">PQQ-dependent sugar dehydrogenase</fullName>
    </submittedName>
</protein>
<feature type="compositionally biased region" description="Pro residues" evidence="1">
    <location>
        <begin position="862"/>
        <end position="877"/>
    </location>
</feature>
<evidence type="ECO:0000313" key="4">
    <source>
        <dbReference type="Proteomes" id="UP001058860"/>
    </source>
</evidence>
<dbReference type="Pfam" id="PF18911">
    <property type="entry name" value="PKD_4"/>
    <property type="match status" value="1"/>
</dbReference>
<dbReference type="PANTHER" id="PTHR19328">
    <property type="entry name" value="HEDGEHOG-INTERACTING PROTEIN"/>
    <property type="match status" value="1"/>
</dbReference>
<organism evidence="3 4">
    <name type="scientific">Svornostia abyssi</name>
    <dbReference type="NCBI Taxonomy" id="2898438"/>
    <lineage>
        <taxon>Bacteria</taxon>
        <taxon>Bacillati</taxon>
        <taxon>Actinomycetota</taxon>
        <taxon>Thermoleophilia</taxon>
        <taxon>Solirubrobacterales</taxon>
        <taxon>Baekduiaceae</taxon>
        <taxon>Svornostia</taxon>
    </lineage>
</organism>
<dbReference type="SUPFAM" id="SSF49299">
    <property type="entry name" value="PKD domain"/>
    <property type="match status" value="1"/>
</dbReference>
<feature type="domain" description="PKD" evidence="2">
    <location>
        <begin position="440"/>
        <end position="519"/>
    </location>
</feature>
<keyword evidence="4" id="KW-1185">Reference proteome</keyword>
<dbReference type="Pfam" id="PF07995">
    <property type="entry name" value="GSDH"/>
    <property type="match status" value="2"/>
</dbReference>
<dbReference type="CDD" id="cd00146">
    <property type="entry name" value="PKD"/>
    <property type="match status" value="1"/>
</dbReference>
<evidence type="ECO:0000259" key="2">
    <source>
        <dbReference type="PROSITE" id="PS50093"/>
    </source>
</evidence>
<dbReference type="InterPro" id="IPR000601">
    <property type="entry name" value="PKD_dom"/>
</dbReference>
<dbReference type="SUPFAM" id="SSF51120">
    <property type="entry name" value="beta-Roll"/>
    <property type="match status" value="1"/>
</dbReference>
<dbReference type="InterPro" id="IPR011049">
    <property type="entry name" value="Serralysin-like_metalloprot_C"/>
</dbReference>
<evidence type="ECO:0000256" key="1">
    <source>
        <dbReference type="SAM" id="MobiDB-lite"/>
    </source>
</evidence>
<dbReference type="SUPFAM" id="SSF50952">
    <property type="entry name" value="Soluble quinoprotein glucose dehydrogenase"/>
    <property type="match status" value="1"/>
</dbReference>
<dbReference type="RefSeq" id="WP_353863061.1">
    <property type="nucleotide sequence ID" value="NZ_CP088295.1"/>
</dbReference>
<dbReference type="PANTHER" id="PTHR19328:SF13">
    <property type="entry name" value="HIPL1 PROTEIN"/>
    <property type="match status" value="1"/>
</dbReference>
<accession>A0ABY5PCZ2</accession>
<dbReference type="InterPro" id="IPR013783">
    <property type="entry name" value="Ig-like_fold"/>
</dbReference>
<dbReference type="InterPro" id="IPR011042">
    <property type="entry name" value="6-blade_b-propeller_TolB-like"/>
</dbReference>